<evidence type="ECO:0000256" key="7">
    <source>
        <dbReference type="ARBA" id="ARBA00023136"/>
    </source>
</evidence>
<keyword evidence="5 10" id="KW-0375">Hydrogen ion transport</keyword>
<dbReference type="Pfam" id="PF00231">
    <property type="entry name" value="ATP-synt"/>
    <property type="match status" value="1"/>
</dbReference>
<dbReference type="Gene3D" id="3.40.1380.10">
    <property type="match status" value="1"/>
</dbReference>
<proteinExistence type="inferred from homology"/>
<dbReference type="InterPro" id="IPR000131">
    <property type="entry name" value="ATP_synth_F1_gsu"/>
</dbReference>
<accession>A0ABW7N701</accession>
<dbReference type="NCBIfam" id="TIGR01146">
    <property type="entry name" value="ATPsyn_F1gamma"/>
    <property type="match status" value="1"/>
</dbReference>
<organism evidence="11 12">
    <name type="scientific">Marinoscillum luteum</name>
    <dbReference type="NCBI Taxonomy" id="861051"/>
    <lineage>
        <taxon>Bacteria</taxon>
        <taxon>Pseudomonadati</taxon>
        <taxon>Bacteroidota</taxon>
        <taxon>Cytophagia</taxon>
        <taxon>Cytophagales</taxon>
        <taxon>Reichenbachiellaceae</taxon>
        <taxon>Marinoscillum</taxon>
    </lineage>
</organism>
<keyword evidence="6 10" id="KW-0406">Ion transport</keyword>
<comment type="subunit">
    <text evidence="10">F-type ATPases have 2 components, CF(1) - the catalytic core - and CF(0) - the membrane proton channel. CF(1) has five subunits: alpha(3), beta(3), gamma(1), delta(1), epsilon(1). CF(0) has three main subunits: a, b and c.</text>
</comment>
<dbReference type="PANTHER" id="PTHR11693:SF22">
    <property type="entry name" value="ATP SYNTHASE SUBUNIT GAMMA, MITOCHONDRIAL"/>
    <property type="match status" value="1"/>
</dbReference>
<name>A0ABW7N701_9BACT</name>
<keyword evidence="7 10" id="KW-0472">Membrane</keyword>
<comment type="caution">
    <text evidence="11">The sequence shown here is derived from an EMBL/GenBank/DDBJ whole genome shotgun (WGS) entry which is preliminary data.</text>
</comment>
<dbReference type="HAMAP" id="MF_00815">
    <property type="entry name" value="ATP_synth_gamma_bact"/>
    <property type="match status" value="1"/>
</dbReference>
<evidence type="ECO:0000256" key="9">
    <source>
        <dbReference type="ARBA" id="ARBA00023310"/>
    </source>
</evidence>
<evidence type="ECO:0000256" key="2">
    <source>
        <dbReference type="ARBA" id="ARBA00004170"/>
    </source>
</evidence>
<dbReference type="PANTHER" id="PTHR11693">
    <property type="entry name" value="ATP SYNTHASE GAMMA CHAIN"/>
    <property type="match status" value="1"/>
</dbReference>
<dbReference type="InterPro" id="IPR023632">
    <property type="entry name" value="ATP_synth_F1_gsu_CS"/>
</dbReference>
<evidence type="ECO:0000256" key="3">
    <source>
        <dbReference type="ARBA" id="ARBA00007681"/>
    </source>
</evidence>
<evidence type="ECO:0000256" key="5">
    <source>
        <dbReference type="ARBA" id="ARBA00022781"/>
    </source>
</evidence>
<dbReference type="PRINTS" id="PR00126">
    <property type="entry name" value="ATPASEGAMMA"/>
</dbReference>
<reference evidence="11 12" key="1">
    <citation type="journal article" date="2013" name="Int. J. Syst. Evol. Microbiol.">
        <title>Marinoscillum luteum sp. nov., isolated from marine sediment.</title>
        <authorList>
            <person name="Cha I.T."/>
            <person name="Park S.J."/>
            <person name="Kim S.J."/>
            <person name="Kim J.G."/>
            <person name="Jung M.Y."/>
            <person name="Shin K.S."/>
            <person name="Kwon K.K."/>
            <person name="Yang S.H."/>
            <person name="Seo Y.S."/>
            <person name="Rhee S.K."/>
        </authorList>
    </citation>
    <scope>NUCLEOTIDE SEQUENCE [LARGE SCALE GENOMIC DNA]</scope>
    <source>
        <strain evidence="11 12">KCTC 23939</strain>
    </source>
</reference>
<evidence type="ECO:0000256" key="10">
    <source>
        <dbReference type="HAMAP-Rule" id="MF_00815"/>
    </source>
</evidence>
<dbReference type="CDD" id="cd12151">
    <property type="entry name" value="F1-ATPase_gamma"/>
    <property type="match status" value="1"/>
</dbReference>
<keyword evidence="8 10" id="KW-0139">CF(1)</keyword>
<evidence type="ECO:0000256" key="4">
    <source>
        <dbReference type="ARBA" id="ARBA00022448"/>
    </source>
</evidence>
<dbReference type="EMBL" id="JBIPKE010000014">
    <property type="protein sequence ID" value="MFH6983205.1"/>
    <property type="molecule type" value="Genomic_DNA"/>
</dbReference>
<sequence>MANLKEVKGRIQSVTSTQQITKAMKMVAAAKLRRAQDRITQMRPYSQKLSAIIQNVSAGVDSDQVDNPYAEAKEVGKVLLVVVTSDRGLCGGFNSSIFKHTKALVAREYADVEAAGNLMLMPIGKKAYDHFKKRGYNVIEDYHHLFSNLDFAHALEAAEFVMSEFLEGEFDKVEIIYNEFKNVATQIVRNEQFLPVQNVSAEDDAPAETIDYIYEPNQKFIFSEIIPKSLKIQFYKTLLESNASEQGARMTAMGQATDNAGELLKELKLTYNRTRQAAITKEILEIVGGAEALAQGG</sequence>
<comment type="subcellular location">
    <subcellularLocation>
        <location evidence="10">Cell membrane</location>
        <topology evidence="10">Peripheral membrane protein</topology>
    </subcellularLocation>
    <subcellularLocation>
        <location evidence="2">Membrane</location>
        <topology evidence="2">Peripheral membrane protein</topology>
    </subcellularLocation>
</comment>
<dbReference type="SUPFAM" id="SSF52943">
    <property type="entry name" value="ATP synthase (F1-ATPase), gamma subunit"/>
    <property type="match status" value="1"/>
</dbReference>
<comment type="function">
    <text evidence="1 10">Produces ATP from ADP in the presence of a proton gradient across the membrane. The gamma chain is believed to be important in regulating ATPase activity and the flow of protons through the CF(0) complex.</text>
</comment>
<keyword evidence="4 10" id="KW-0813">Transport</keyword>
<evidence type="ECO:0000256" key="8">
    <source>
        <dbReference type="ARBA" id="ARBA00023196"/>
    </source>
</evidence>
<keyword evidence="10" id="KW-1003">Cell membrane</keyword>
<dbReference type="Proteomes" id="UP001610063">
    <property type="component" value="Unassembled WGS sequence"/>
</dbReference>
<dbReference type="RefSeq" id="WP_159585457.1">
    <property type="nucleotide sequence ID" value="NZ_JBIPKE010000014.1"/>
</dbReference>
<dbReference type="PROSITE" id="PS00153">
    <property type="entry name" value="ATPASE_GAMMA"/>
    <property type="match status" value="1"/>
</dbReference>
<dbReference type="InterPro" id="IPR035968">
    <property type="entry name" value="ATP_synth_F1_ATPase_gsu"/>
</dbReference>
<evidence type="ECO:0000256" key="6">
    <source>
        <dbReference type="ARBA" id="ARBA00023065"/>
    </source>
</evidence>
<keyword evidence="9 10" id="KW-0066">ATP synthesis</keyword>
<dbReference type="Gene3D" id="1.10.287.80">
    <property type="entry name" value="ATP synthase, gamma subunit, helix hairpin domain"/>
    <property type="match status" value="1"/>
</dbReference>
<comment type="similarity">
    <text evidence="3 10">Belongs to the ATPase gamma chain family.</text>
</comment>
<gene>
    <name evidence="10 11" type="primary">atpG</name>
    <name evidence="11" type="ORF">ACHKAR_07135</name>
</gene>
<evidence type="ECO:0000256" key="1">
    <source>
        <dbReference type="ARBA" id="ARBA00003456"/>
    </source>
</evidence>
<evidence type="ECO:0000313" key="11">
    <source>
        <dbReference type="EMBL" id="MFH6983205.1"/>
    </source>
</evidence>
<keyword evidence="12" id="KW-1185">Reference proteome</keyword>
<evidence type="ECO:0000313" key="12">
    <source>
        <dbReference type="Proteomes" id="UP001610063"/>
    </source>
</evidence>
<protein>
    <recommendedName>
        <fullName evidence="10">ATP synthase gamma chain</fullName>
    </recommendedName>
    <alternativeName>
        <fullName evidence="10">ATP synthase F1 sector gamma subunit</fullName>
    </alternativeName>
    <alternativeName>
        <fullName evidence="10">F-ATPase gamma subunit</fullName>
    </alternativeName>
</protein>